<keyword evidence="3" id="KW-1185">Reference proteome</keyword>
<accession>A0A1Z1FBA4</accession>
<dbReference type="AlphaFoldDB" id="A0A1Z1FBA4"/>
<evidence type="ECO:0000313" key="2">
    <source>
        <dbReference type="EMBL" id="ARU15967.1"/>
    </source>
</evidence>
<sequence length="394" mass="39698">MNALPLFTLVSPKLAGPAGDGTVPAAAIMAGEAQAEGSETAEFSALLGIPVVPPMIALPAADGGAPKATEQVAGTGKNLPAVLPVLPEAAAKGDAALAGAAKAVRAVMALNIDVMPEKLTAIVTPSKPAAETADRMLPLDPAAPPPAALLPVLRMAALKQGAIEPAALQAMPITVAVEAEPEARPEANPAAPVDAHRAEAAPAARIMLAQNGAEMQVQFLAPPSLDARVSAAPAPAAAPADRIDAFQGSQRLEELVQAIAHARESGTAQPVRATLSHAEFGMLALKLTREDGGVTAQIASGDASFAPAAHAAIRAAAEAGLGQRGDEQARHHGAQPEQAQAQPGNSPHAQSGSQQGFAANRQQSRADAQSDPGPQAEDYSDQDRPQGHSAGLYA</sequence>
<feature type="region of interest" description="Disordered" evidence="1">
    <location>
        <begin position="320"/>
        <end position="394"/>
    </location>
</feature>
<evidence type="ECO:0008006" key="4">
    <source>
        <dbReference type="Google" id="ProtNLM"/>
    </source>
</evidence>
<dbReference type="KEGG" id="cman:A9D14_06910"/>
<dbReference type="OrthoDB" id="7511439at2"/>
<evidence type="ECO:0000256" key="1">
    <source>
        <dbReference type="SAM" id="MobiDB-lite"/>
    </source>
</evidence>
<gene>
    <name evidence="2" type="ORF">A9D14_06910</name>
</gene>
<organism evidence="2 3">
    <name type="scientific">Croceicoccus marinus</name>
    <dbReference type="NCBI Taxonomy" id="450378"/>
    <lineage>
        <taxon>Bacteria</taxon>
        <taxon>Pseudomonadati</taxon>
        <taxon>Pseudomonadota</taxon>
        <taxon>Alphaproteobacteria</taxon>
        <taxon>Sphingomonadales</taxon>
        <taxon>Erythrobacteraceae</taxon>
        <taxon>Croceicoccus</taxon>
    </lineage>
</organism>
<name>A0A1Z1FBA4_9SPHN</name>
<protein>
    <recommendedName>
        <fullName evidence="4">Flagellar hook-length control protein FliK</fullName>
    </recommendedName>
</protein>
<dbReference type="STRING" id="450378.GCA_001661675_01382"/>
<dbReference type="EMBL" id="CP019602">
    <property type="protein sequence ID" value="ARU15967.1"/>
    <property type="molecule type" value="Genomic_DNA"/>
</dbReference>
<evidence type="ECO:0000313" key="3">
    <source>
        <dbReference type="Proteomes" id="UP000195807"/>
    </source>
</evidence>
<dbReference type="Proteomes" id="UP000195807">
    <property type="component" value="Chromosome"/>
</dbReference>
<proteinExistence type="predicted"/>
<reference evidence="2 3" key="1">
    <citation type="submission" date="2017-01" db="EMBL/GenBank/DDBJ databases">
        <title>Complete genome sequence of esterase-producing bacterium Croceicoccus marinus E4A9.</title>
        <authorList>
            <person name="Wu Y.-H."/>
            <person name="Cheng H."/>
            <person name="Xu L."/>
            <person name="Huo Y.-Y."/>
            <person name="Wang C.-S."/>
            <person name="Xu X.-W."/>
        </authorList>
    </citation>
    <scope>NUCLEOTIDE SEQUENCE [LARGE SCALE GENOMIC DNA]</scope>
    <source>
        <strain evidence="2 3">E4A9</strain>
    </source>
</reference>
<feature type="compositionally biased region" description="Polar residues" evidence="1">
    <location>
        <begin position="344"/>
        <end position="367"/>
    </location>
</feature>